<accession>A0A964FGD4</accession>
<dbReference type="Proteomes" id="UP000729733">
    <property type="component" value="Unassembled WGS sequence"/>
</dbReference>
<dbReference type="PANTHER" id="PTHR30419">
    <property type="entry name" value="HTH-TYPE TRANSCRIPTIONAL REGULATOR YBHD"/>
    <property type="match status" value="1"/>
</dbReference>
<dbReference type="InterPro" id="IPR005119">
    <property type="entry name" value="LysR_subst-bd"/>
</dbReference>
<dbReference type="RefSeq" id="WP_229640933.1">
    <property type="nucleotide sequence ID" value="NZ_JADWDC010000030.1"/>
</dbReference>
<protein>
    <submittedName>
        <fullName evidence="6">LysR family transcriptional regulator</fullName>
    </submittedName>
</protein>
<evidence type="ECO:0000256" key="4">
    <source>
        <dbReference type="ARBA" id="ARBA00023163"/>
    </source>
</evidence>
<dbReference type="InterPro" id="IPR000847">
    <property type="entry name" value="LysR_HTH_N"/>
</dbReference>
<reference evidence="6" key="1">
    <citation type="journal article" date="2021" name="Antonie Van Leeuwenhoek">
        <title>Draft genome and description of Waterburya agarophytonicola gen. nov. sp. nov. (Pleurocapsales, Cyanobacteria): a seaweed symbiont.</title>
        <authorList>
            <person name="Bonthond G."/>
            <person name="Shalygin S."/>
            <person name="Bayer T."/>
            <person name="Weinberger F."/>
        </authorList>
    </citation>
    <scope>NUCLEOTIDE SEQUENCE</scope>
    <source>
        <strain evidence="6">KI4</strain>
    </source>
</reference>
<dbReference type="InterPro" id="IPR036390">
    <property type="entry name" value="WH_DNA-bd_sf"/>
</dbReference>
<comment type="similarity">
    <text evidence="1">Belongs to the LysR transcriptional regulatory family.</text>
</comment>
<evidence type="ECO:0000256" key="1">
    <source>
        <dbReference type="ARBA" id="ARBA00009437"/>
    </source>
</evidence>
<dbReference type="AlphaFoldDB" id="A0A964FGD4"/>
<keyword evidence="2" id="KW-0805">Transcription regulation</keyword>
<proteinExistence type="inferred from homology"/>
<evidence type="ECO:0000256" key="3">
    <source>
        <dbReference type="ARBA" id="ARBA00023125"/>
    </source>
</evidence>
<evidence type="ECO:0000313" key="7">
    <source>
        <dbReference type="Proteomes" id="UP000729733"/>
    </source>
</evidence>
<dbReference type="PANTHER" id="PTHR30419:SF25">
    <property type="entry name" value="HTH-TYPE TRANSCRIPTIONAL REGULATOR YTLI"/>
    <property type="match status" value="1"/>
</dbReference>
<dbReference type="FunFam" id="1.10.10.10:FF:000001">
    <property type="entry name" value="LysR family transcriptional regulator"/>
    <property type="match status" value="1"/>
</dbReference>
<evidence type="ECO:0000256" key="2">
    <source>
        <dbReference type="ARBA" id="ARBA00023015"/>
    </source>
</evidence>
<keyword evidence="3" id="KW-0238">DNA-binding</keyword>
<organism evidence="6 7">
    <name type="scientific">Waterburya agarophytonicola KI4</name>
    <dbReference type="NCBI Taxonomy" id="2874699"/>
    <lineage>
        <taxon>Bacteria</taxon>
        <taxon>Bacillati</taxon>
        <taxon>Cyanobacteriota</taxon>
        <taxon>Cyanophyceae</taxon>
        <taxon>Pleurocapsales</taxon>
        <taxon>Hyellaceae</taxon>
        <taxon>Waterburya</taxon>
        <taxon>Waterburya agarophytonicola</taxon>
    </lineage>
</organism>
<dbReference type="Pfam" id="PF03466">
    <property type="entry name" value="LysR_substrate"/>
    <property type="match status" value="1"/>
</dbReference>
<gene>
    <name evidence="6" type="ORF">I4641_12850</name>
</gene>
<sequence length="296" mass="32654">MEFRHLKTFQTILKTGSFLQAAEQLQYAQSTITLHVQQLEAELGVKVFIRQGKKIQLTNAGKALESHVNILLHRAEMLHQEMVELVGGKTGHLRIGSIEPVASLKLPSLLIDFCREYPKIKLTLETGVTDVISQRVAEGKLDLALCSPPSAKLGLHFDRLFLDPMALLIPEANLLSHKKEIQVKDLAAERLLLTEANCPYRQVFEREISSRGVNSDSGLEITSLKVLQNMVQASLGIGIVPTAVADPVPSNTVLRQIKGLKLELPVGIALSSEKSIPGLALDRLIEIIKDKFIEPK</sequence>
<dbReference type="SUPFAM" id="SSF53850">
    <property type="entry name" value="Periplasmic binding protein-like II"/>
    <property type="match status" value="1"/>
</dbReference>
<dbReference type="CDD" id="cd05466">
    <property type="entry name" value="PBP2_LTTR_substrate"/>
    <property type="match status" value="1"/>
</dbReference>
<dbReference type="InterPro" id="IPR036388">
    <property type="entry name" value="WH-like_DNA-bd_sf"/>
</dbReference>
<dbReference type="EMBL" id="JADWDC010000030">
    <property type="protein sequence ID" value="MCC0177866.1"/>
    <property type="molecule type" value="Genomic_DNA"/>
</dbReference>
<evidence type="ECO:0000313" key="6">
    <source>
        <dbReference type="EMBL" id="MCC0177866.1"/>
    </source>
</evidence>
<dbReference type="GO" id="GO:0003700">
    <property type="term" value="F:DNA-binding transcription factor activity"/>
    <property type="evidence" value="ECO:0007669"/>
    <property type="project" value="InterPro"/>
</dbReference>
<dbReference type="PROSITE" id="PS50931">
    <property type="entry name" value="HTH_LYSR"/>
    <property type="match status" value="1"/>
</dbReference>
<dbReference type="Gene3D" id="1.10.10.10">
    <property type="entry name" value="Winged helix-like DNA-binding domain superfamily/Winged helix DNA-binding domain"/>
    <property type="match status" value="1"/>
</dbReference>
<name>A0A964FGD4_9CYAN</name>
<feature type="domain" description="HTH lysR-type" evidence="5">
    <location>
        <begin position="1"/>
        <end position="58"/>
    </location>
</feature>
<keyword evidence="7" id="KW-1185">Reference proteome</keyword>
<dbReference type="GO" id="GO:0005829">
    <property type="term" value="C:cytosol"/>
    <property type="evidence" value="ECO:0007669"/>
    <property type="project" value="TreeGrafter"/>
</dbReference>
<dbReference type="InterPro" id="IPR050950">
    <property type="entry name" value="HTH-type_LysR_regulators"/>
</dbReference>
<dbReference type="GO" id="GO:0003677">
    <property type="term" value="F:DNA binding"/>
    <property type="evidence" value="ECO:0007669"/>
    <property type="project" value="UniProtKB-KW"/>
</dbReference>
<evidence type="ECO:0000259" key="5">
    <source>
        <dbReference type="PROSITE" id="PS50931"/>
    </source>
</evidence>
<comment type="caution">
    <text evidence="6">The sequence shown here is derived from an EMBL/GenBank/DDBJ whole genome shotgun (WGS) entry which is preliminary data.</text>
</comment>
<keyword evidence="4" id="KW-0804">Transcription</keyword>
<dbReference type="Pfam" id="PF00126">
    <property type="entry name" value="HTH_1"/>
    <property type="match status" value="1"/>
</dbReference>
<dbReference type="PRINTS" id="PR00039">
    <property type="entry name" value="HTHLYSR"/>
</dbReference>
<dbReference type="SUPFAM" id="SSF46785">
    <property type="entry name" value="Winged helix' DNA-binding domain"/>
    <property type="match status" value="1"/>
</dbReference>
<dbReference type="Gene3D" id="3.40.190.10">
    <property type="entry name" value="Periplasmic binding protein-like II"/>
    <property type="match status" value="2"/>
</dbReference>